<dbReference type="GO" id="GO:0009279">
    <property type="term" value="C:cell outer membrane"/>
    <property type="evidence" value="ECO:0007669"/>
    <property type="project" value="UniProtKB-SubCell"/>
</dbReference>
<dbReference type="SUPFAM" id="SSF49464">
    <property type="entry name" value="Carboxypeptidase regulatory domain-like"/>
    <property type="match status" value="1"/>
</dbReference>
<dbReference type="InterPro" id="IPR039426">
    <property type="entry name" value="TonB-dep_rcpt-like"/>
</dbReference>
<evidence type="ECO:0000256" key="1">
    <source>
        <dbReference type="ARBA" id="ARBA00004571"/>
    </source>
</evidence>
<sequence length="1036" mass="115625">MTRLLLLILMGILPLISFGQSLKITGEVTDSDTGEPLVGATVLVSGSSKGTVTDPDGNYVLNNISKGDVLKFSYLGYLSKNIKVENQTNISVSLLQDEELMEEVIVVGYGTQKRENLTGAVSTVGKEKIANRPITNLATGLQGVTPGLTITRTNGEPGNEGINIQIRGVTSANGSVDPLVVIDGISTSIDALTRINPNDVEDITVLKDAAAAAIYGSQSSGGVILVTTKSGTSGKMKIDASVLYSLKRPINMPKRMTLLEEATFVNLARTNAGGGTPYSERDLENIRNNVPYDYNDSDGREHLMEFYNQTPYEDDLMYRYAPSQTYNVALSGGTEKLNYYLSGGLLNEEGMLKIGNDESKRYNARLNLRSKINEKVSLTGNIAYTNKFTNAPGDNLSGNYNTIYYLTRARLRNPLYTPSGNYMHRVVADLREGGFQNSKENRLDANATLTIKDLVKGLTLRAVVGGQYRVDNDVNFRRFVQRYSTYADGTDYENGNINSPNSYYERAETRKRANIQYLADYVLKISDKHNITALAGYEFQDYQYEGFWASASNLFNNDIAGLNHSEQENRDNGQGYNAFAFQSVFGKVNYTFDRRYVIEGTYRYDESSKLAPGYQGQDFGAISAAWNVHRESWFEGLSHVISDLKLRASWGRLGGALGSNFPNFSWANTINRGSGLVLGATDNPYYYQSAIPSSTITWENIETTNFGLDIGMFDNKLTFTGEYFTKWNKNMSTTVPVPEILGVSPPDKNIGELKVWGWEMELAYRNSFGSDFNLNIGFNLSDTQNELVKFERNTSVSEGRVGLLEGHPLNTFWGYKTNGYYSSEEELNNAVSLDGSNKNIDLGDVKYVDLNGDGEISQGEGTLEDHGDLNYIGTDATRFSFGLNIGAEYKNFDFIAFFQGVGRRHFQPNYTNLAPLTRSWIMPMDIHNDYWTPENQDALFPRPYYQATHNYQASDKWIFDAKYVRLKNIQIGYTLPKALTEKLSMDRVRVFFSGQDLLTFTNMKGLEKVYDPESRNGRISDYPYFGTASIGLNINF</sequence>
<evidence type="ECO:0000313" key="10">
    <source>
        <dbReference type="Proteomes" id="UP000316614"/>
    </source>
</evidence>
<keyword evidence="9" id="KW-0675">Receptor</keyword>
<keyword evidence="5 7" id="KW-0472">Membrane</keyword>
<dbReference type="SUPFAM" id="SSF56935">
    <property type="entry name" value="Porins"/>
    <property type="match status" value="1"/>
</dbReference>
<dbReference type="InterPro" id="IPR036942">
    <property type="entry name" value="Beta-barrel_TonB_sf"/>
</dbReference>
<evidence type="ECO:0000313" key="9">
    <source>
        <dbReference type="EMBL" id="QDH79655.1"/>
    </source>
</evidence>
<dbReference type="AlphaFoldDB" id="A0A514CIL6"/>
<evidence type="ECO:0000256" key="4">
    <source>
        <dbReference type="ARBA" id="ARBA00022692"/>
    </source>
</evidence>
<dbReference type="EMBL" id="CP041253">
    <property type="protein sequence ID" value="QDH79655.1"/>
    <property type="molecule type" value="Genomic_DNA"/>
</dbReference>
<evidence type="ECO:0000259" key="8">
    <source>
        <dbReference type="Pfam" id="PF07715"/>
    </source>
</evidence>
<dbReference type="KEGG" id="echi:FKX85_11655"/>
<keyword evidence="4 7" id="KW-0812">Transmembrane</keyword>
<dbReference type="Pfam" id="PF13715">
    <property type="entry name" value="CarbopepD_reg_2"/>
    <property type="match status" value="1"/>
</dbReference>
<keyword evidence="10" id="KW-1185">Reference proteome</keyword>
<evidence type="ECO:0000256" key="5">
    <source>
        <dbReference type="ARBA" id="ARBA00023136"/>
    </source>
</evidence>
<dbReference type="InterPro" id="IPR008969">
    <property type="entry name" value="CarboxyPept-like_regulatory"/>
</dbReference>
<name>A0A514CIL6_9BACT</name>
<dbReference type="NCBIfam" id="TIGR04057">
    <property type="entry name" value="SusC_RagA_signa"/>
    <property type="match status" value="1"/>
</dbReference>
<dbReference type="OrthoDB" id="9768177at2"/>
<dbReference type="InterPro" id="IPR023996">
    <property type="entry name" value="TonB-dep_OMP_SusC/RagA"/>
</dbReference>
<organism evidence="9 10">
    <name type="scientific">Echinicola soli</name>
    <dbReference type="NCBI Taxonomy" id="2591634"/>
    <lineage>
        <taxon>Bacteria</taxon>
        <taxon>Pseudomonadati</taxon>
        <taxon>Bacteroidota</taxon>
        <taxon>Cytophagia</taxon>
        <taxon>Cytophagales</taxon>
        <taxon>Cyclobacteriaceae</taxon>
        <taxon>Echinicola</taxon>
    </lineage>
</organism>
<dbReference type="RefSeq" id="WP_141614897.1">
    <property type="nucleotide sequence ID" value="NZ_CP041253.1"/>
</dbReference>
<keyword evidence="2 7" id="KW-0813">Transport</keyword>
<dbReference type="Gene3D" id="2.60.40.1120">
    <property type="entry name" value="Carboxypeptidase-like, regulatory domain"/>
    <property type="match status" value="1"/>
</dbReference>
<proteinExistence type="inferred from homology"/>
<dbReference type="NCBIfam" id="TIGR04056">
    <property type="entry name" value="OMP_RagA_SusC"/>
    <property type="match status" value="1"/>
</dbReference>
<dbReference type="Gene3D" id="2.40.170.20">
    <property type="entry name" value="TonB-dependent receptor, beta-barrel domain"/>
    <property type="match status" value="1"/>
</dbReference>
<keyword evidence="3 7" id="KW-1134">Transmembrane beta strand</keyword>
<dbReference type="InterPro" id="IPR037066">
    <property type="entry name" value="Plug_dom_sf"/>
</dbReference>
<evidence type="ECO:0000256" key="2">
    <source>
        <dbReference type="ARBA" id="ARBA00022448"/>
    </source>
</evidence>
<accession>A0A514CIL6</accession>
<dbReference type="Pfam" id="PF07715">
    <property type="entry name" value="Plug"/>
    <property type="match status" value="1"/>
</dbReference>
<evidence type="ECO:0000256" key="3">
    <source>
        <dbReference type="ARBA" id="ARBA00022452"/>
    </source>
</evidence>
<gene>
    <name evidence="9" type="ORF">FKX85_11655</name>
</gene>
<dbReference type="PROSITE" id="PS52016">
    <property type="entry name" value="TONB_DEPENDENT_REC_3"/>
    <property type="match status" value="1"/>
</dbReference>
<dbReference type="Proteomes" id="UP000316614">
    <property type="component" value="Chromosome"/>
</dbReference>
<evidence type="ECO:0000256" key="7">
    <source>
        <dbReference type="PROSITE-ProRule" id="PRU01360"/>
    </source>
</evidence>
<dbReference type="InterPro" id="IPR023997">
    <property type="entry name" value="TonB-dep_OMP_SusC/RagA_CS"/>
</dbReference>
<dbReference type="InterPro" id="IPR012910">
    <property type="entry name" value="Plug_dom"/>
</dbReference>
<feature type="domain" description="TonB-dependent receptor plug" evidence="8">
    <location>
        <begin position="115"/>
        <end position="223"/>
    </location>
</feature>
<protein>
    <submittedName>
        <fullName evidence="9">TonB-dependent receptor</fullName>
    </submittedName>
</protein>
<reference evidence="9 10" key="1">
    <citation type="submission" date="2019-06" db="EMBL/GenBank/DDBJ databases">
        <title>Echinicola alkalisoli sp. nov. isolated from saline soil.</title>
        <authorList>
            <person name="Sun J.-Q."/>
            <person name="Xu L."/>
        </authorList>
    </citation>
    <scope>NUCLEOTIDE SEQUENCE [LARGE SCALE GENOMIC DNA]</scope>
    <source>
        <strain evidence="9 10">LN3S3</strain>
    </source>
</reference>
<evidence type="ECO:0000256" key="6">
    <source>
        <dbReference type="ARBA" id="ARBA00023237"/>
    </source>
</evidence>
<dbReference type="Gene3D" id="2.170.130.10">
    <property type="entry name" value="TonB-dependent receptor, plug domain"/>
    <property type="match status" value="1"/>
</dbReference>
<keyword evidence="6 7" id="KW-0998">Cell outer membrane</keyword>
<comment type="similarity">
    <text evidence="7">Belongs to the TonB-dependent receptor family.</text>
</comment>
<comment type="subcellular location">
    <subcellularLocation>
        <location evidence="1 7">Cell outer membrane</location>
        <topology evidence="1 7">Multi-pass membrane protein</topology>
    </subcellularLocation>
</comment>